<sequence length="130" mass="14094">MIELTEGEGLFSLRATFEGGLPEGEGVYATRTTVGAPIVVTRGLSSKTGKTWTLSKYGNPMIWFITEPGEDDTKGFHYDRVEAGSTISLGYPSPFVLDLCANGTGDFVQLISGMEQHVKATIALVFRKKE</sequence>
<dbReference type="Proteomes" id="UP000663841">
    <property type="component" value="Unassembled WGS sequence"/>
</dbReference>
<organism evidence="1 2">
    <name type="scientific">Rhizoctonia solani</name>
    <dbReference type="NCBI Taxonomy" id="456999"/>
    <lineage>
        <taxon>Eukaryota</taxon>
        <taxon>Fungi</taxon>
        <taxon>Dikarya</taxon>
        <taxon>Basidiomycota</taxon>
        <taxon>Agaricomycotina</taxon>
        <taxon>Agaricomycetes</taxon>
        <taxon>Cantharellales</taxon>
        <taxon>Ceratobasidiaceae</taxon>
        <taxon>Rhizoctonia</taxon>
    </lineage>
</organism>
<dbReference type="AlphaFoldDB" id="A0A8H2XFA0"/>
<name>A0A8H2XFA0_9AGAM</name>
<dbReference type="EMBL" id="CAJMWW010000078">
    <property type="protein sequence ID" value="CAE6424834.1"/>
    <property type="molecule type" value="Genomic_DNA"/>
</dbReference>
<protein>
    <submittedName>
        <fullName evidence="1">Uncharacterized protein</fullName>
    </submittedName>
</protein>
<reference evidence="1" key="1">
    <citation type="submission" date="2021-01" db="EMBL/GenBank/DDBJ databases">
        <authorList>
            <person name="Kaushik A."/>
        </authorList>
    </citation>
    <scope>NUCLEOTIDE SEQUENCE</scope>
    <source>
        <strain evidence="1">AG3-T5</strain>
    </source>
</reference>
<comment type="caution">
    <text evidence="1">The sequence shown here is derived from an EMBL/GenBank/DDBJ whole genome shotgun (WGS) entry which is preliminary data.</text>
</comment>
<evidence type="ECO:0000313" key="1">
    <source>
        <dbReference type="EMBL" id="CAE6424834.1"/>
    </source>
</evidence>
<proteinExistence type="predicted"/>
<gene>
    <name evidence="1" type="ORF">RDB_LOCUS51296</name>
</gene>
<accession>A0A8H2XFA0</accession>
<evidence type="ECO:0000313" key="2">
    <source>
        <dbReference type="Proteomes" id="UP000663841"/>
    </source>
</evidence>
<dbReference type="Gene3D" id="2.80.10.50">
    <property type="match status" value="1"/>
</dbReference>